<gene>
    <name evidence="1" type="ORF">CLEP1334_LOCUS24300</name>
</gene>
<name>A0A7S0P3J2_9EUKA</name>
<sequence length="276" mass="31475">MHRVPEAMLTDGEPDVAFMLSWANEPWKRTWDGMNTKGGLMLDQTYGSKTEWARHFDYLQQFWNHPKHIAIGGRPLFAIYRIGHIPVSDLREMLSFWKQRAISRGVKPPLVVQTLNNFYYVDNVAMKLQAYGVDNNDGLIGGSLHFWPTIPFFEKNKSRAWGMMSSTSDLDITPAAPQWWGAYLSFDRRVRVPGATTYQHTPSEVRTSLVASFRKMGHFKRPFPNLMFLTAFNEWNEQAVLEPDDTYGAAMLHALQSALSAVPVRTVLDPACFSKG</sequence>
<accession>A0A7S0P3J2</accession>
<dbReference type="EMBL" id="HBER01048434">
    <property type="protein sequence ID" value="CAD8549010.1"/>
    <property type="molecule type" value="Transcribed_RNA"/>
</dbReference>
<dbReference type="PANTHER" id="PTHR41244">
    <property type="entry name" value="RHAMNAN SYNTHESIS F"/>
    <property type="match status" value="1"/>
</dbReference>
<dbReference type="Gene3D" id="3.20.20.80">
    <property type="entry name" value="Glycosidases"/>
    <property type="match status" value="1"/>
</dbReference>
<dbReference type="Pfam" id="PF14307">
    <property type="entry name" value="Glyco_tran_WbsX"/>
    <property type="match status" value="1"/>
</dbReference>
<dbReference type="PANTHER" id="PTHR41244:SF1">
    <property type="entry name" value="GLYCOSYLTRANSFERASE"/>
    <property type="match status" value="1"/>
</dbReference>
<reference evidence="1" key="1">
    <citation type="submission" date="2021-01" db="EMBL/GenBank/DDBJ databases">
        <authorList>
            <person name="Corre E."/>
            <person name="Pelletier E."/>
            <person name="Niang G."/>
            <person name="Scheremetjew M."/>
            <person name="Finn R."/>
            <person name="Kale V."/>
            <person name="Holt S."/>
            <person name="Cochrane G."/>
            <person name="Meng A."/>
            <person name="Brown T."/>
            <person name="Cohen L."/>
        </authorList>
    </citation>
    <scope>NUCLEOTIDE SEQUENCE</scope>
    <source>
        <strain evidence="1">RCC1130</strain>
    </source>
</reference>
<dbReference type="InterPro" id="IPR032719">
    <property type="entry name" value="WbsX"/>
</dbReference>
<protein>
    <submittedName>
        <fullName evidence="1">Uncharacterized protein</fullName>
    </submittedName>
</protein>
<organism evidence="1">
    <name type="scientific">Calcidiscus leptoporus</name>
    <dbReference type="NCBI Taxonomy" id="127549"/>
    <lineage>
        <taxon>Eukaryota</taxon>
        <taxon>Haptista</taxon>
        <taxon>Haptophyta</taxon>
        <taxon>Prymnesiophyceae</taxon>
        <taxon>Coccolithales</taxon>
        <taxon>Calcidiscaceae</taxon>
        <taxon>Calcidiscus</taxon>
    </lineage>
</organism>
<dbReference type="AlphaFoldDB" id="A0A7S0P3J2"/>
<evidence type="ECO:0000313" key="1">
    <source>
        <dbReference type="EMBL" id="CAD8549010.1"/>
    </source>
</evidence>
<proteinExistence type="predicted"/>